<dbReference type="EMBL" id="KZ084123">
    <property type="protein sequence ID" value="OSC99864.1"/>
    <property type="molecule type" value="Genomic_DNA"/>
</dbReference>
<keyword evidence="1" id="KW-0472">Membrane</keyword>
<proteinExistence type="predicted"/>
<reference evidence="2 3" key="1">
    <citation type="journal article" date="2015" name="Biotechnol. Biofuels">
        <title>Enhanced degradation of softwood versus hardwood by the white-rot fungus Pycnoporus coccineus.</title>
        <authorList>
            <person name="Couturier M."/>
            <person name="Navarro D."/>
            <person name="Chevret D."/>
            <person name="Henrissat B."/>
            <person name="Piumi F."/>
            <person name="Ruiz-Duenas F.J."/>
            <person name="Martinez A.T."/>
            <person name="Grigoriev I.V."/>
            <person name="Riley R."/>
            <person name="Lipzen A."/>
            <person name="Berrin J.G."/>
            <person name="Master E.R."/>
            <person name="Rosso M.N."/>
        </authorList>
    </citation>
    <scope>NUCLEOTIDE SEQUENCE [LARGE SCALE GENOMIC DNA]</scope>
    <source>
        <strain evidence="2 3">BRFM310</strain>
    </source>
</reference>
<evidence type="ECO:0000313" key="3">
    <source>
        <dbReference type="Proteomes" id="UP000193067"/>
    </source>
</evidence>
<evidence type="ECO:0000256" key="1">
    <source>
        <dbReference type="SAM" id="Phobius"/>
    </source>
</evidence>
<gene>
    <name evidence="2" type="ORF">PYCCODRAFT_734985</name>
</gene>
<keyword evidence="1" id="KW-1133">Transmembrane helix</keyword>
<keyword evidence="3" id="KW-1185">Reference proteome</keyword>
<accession>A0A1Y2IFF7</accession>
<evidence type="ECO:0000313" key="2">
    <source>
        <dbReference type="EMBL" id="OSC99864.1"/>
    </source>
</evidence>
<keyword evidence="1" id="KW-0812">Transmembrane</keyword>
<dbReference type="Proteomes" id="UP000193067">
    <property type="component" value="Unassembled WGS sequence"/>
</dbReference>
<protein>
    <submittedName>
        <fullName evidence="2">Uncharacterized protein</fullName>
    </submittedName>
</protein>
<sequence>MKHRSSSCSLQRLIGVLHSPALLLVHFLAFMLHYCAMFDIWSMHDLQCSMHTFPFASRAVHATCLRVRLQVRVGQFSTVRLELRRSLYRGPLRGFSVLMCLLPRPRRYFWHTTHQAACCAAAGYPEQQPVITSRGTVKRLQSNRDMADARRCVGAARCQRFVGHGSGPCRPAGTLHARVRCQLSQPHHSQAAVLEVARAWTAVRASFMRRVFHRRCSGVAGLRSRWARHGRGGGV</sequence>
<feature type="transmembrane region" description="Helical" evidence="1">
    <location>
        <begin position="21"/>
        <end position="41"/>
    </location>
</feature>
<organism evidence="2 3">
    <name type="scientific">Trametes coccinea (strain BRFM310)</name>
    <name type="common">Pycnoporus coccineus</name>
    <dbReference type="NCBI Taxonomy" id="1353009"/>
    <lineage>
        <taxon>Eukaryota</taxon>
        <taxon>Fungi</taxon>
        <taxon>Dikarya</taxon>
        <taxon>Basidiomycota</taxon>
        <taxon>Agaricomycotina</taxon>
        <taxon>Agaricomycetes</taxon>
        <taxon>Polyporales</taxon>
        <taxon>Polyporaceae</taxon>
        <taxon>Trametes</taxon>
    </lineage>
</organism>
<name>A0A1Y2IFF7_TRAC3</name>
<dbReference type="AlphaFoldDB" id="A0A1Y2IFF7"/>